<evidence type="ECO:0000313" key="2">
    <source>
        <dbReference type="Proteomes" id="UP000054624"/>
    </source>
</evidence>
<accession>A0A158BYK4</accession>
<evidence type="ECO:0000313" key="1">
    <source>
        <dbReference type="EMBL" id="SAK75183.1"/>
    </source>
</evidence>
<dbReference type="EMBL" id="FCOI02000018">
    <property type="protein sequence ID" value="SAK75183.1"/>
    <property type="molecule type" value="Genomic_DNA"/>
</dbReference>
<reference evidence="2" key="1">
    <citation type="submission" date="2016-01" db="EMBL/GenBank/DDBJ databases">
        <authorList>
            <person name="Peeters Charlotte."/>
        </authorList>
    </citation>
    <scope>NUCLEOTIDE SEQUENCE [LARGE SCALE GENOMIC DNA]</scope>
</reference>
<name>A0A158BYK4_9BURK</name>
<proteinExistence type="predicted"/>
<dbReference type="STRING" id="1777137.AWB76_04866"/>
<sequence length="90" mass="9385">MNAESLIVKVENRVSGAPSSVGKSAALGCTAGIGAVTSTLREHEGRLIGPQWIAGTRAALARHDVTARATPYTVDALGWLVRMAVQRLSS</sequence>
<protein>
    <submittedName>
        <fullName evidence="1">Uncharacterized protein</fullName>
    </submittedName>
</protein>
<keyword evidence="2" id="KW-1185">Reference proteome</keyword>
<gene>
    <name evidence="1" type="ORF">AWB76_04866</name>
</gene>
<organism evidence="1 2">
    <name type="scientific">Caballeronia temeraria</name>
    <dbReference type="NCBI Taxonomy" id="1777137"/>
    <lineage>
        <taxon>Bacteria</taxon>
        <taxon>Pseudomonadati</taxon>
        <taxon>Pseudomonadota</taxon>
        <taxon>Betaproteobacteria</taxon>
        <taxon>Burkholderiales</taxon>
        <taxon>Burkholderiaceae</taxon>
        <taxon>Caballeronia</taxon>
    </lineage>
</organism>
<dbReference type="AlphaFoldDB" id="A0A158BYK4"/>
<dbReference type="Proteomes" id="UP000054624">
    <property type="component" value="Unassembled WGS sequence"/>
</dbReference>